<organism evidence="1 2">
    <name type="scientific">Pichia kluyveri</name>
    <name type="common">Yeast</name>
    <dbReference type="NCBI Taxonomy" id="36015"/>
    <lineage>
        <taxon>Eukaryota</taxon>
        <taxon>Fungi</taxon>
        <taxon>Dikarya</taxon>
        <taxon>Ascomycota</taxon>
        <taxon>Saccharomycotina</taxon>
        <taxon>Pichiomycetes</taxon>
        <taxon>Pichiales</taxon>
        <taxon>Pichiaceae</taxon>
        <taxon>Pichia</taxon>
    </lineage>
</organism>
<reference evidence="1 2" key="1">
    <citation type="journal article" date="2023" name="Elife">
        <title>Identification of key yeast species and microbe-microbe interactions impacting larval growth of Drosophila in the wild.</title>
        <authorList>
            <person name="Mure A."/>
            <person name="Sugiura Y."/>
            <person name="Maeda R."/>
            <person name="Honda K."/>
            <person name="Sakurai N."/>
            <person name="Takahashi Y."/>
            <person name="Watada M."/>
            <person name="Katoh T."/>
            <person name="Gotoh A."/>
            <person name="Gotoh Y."/>
            <person name="Taniguchi I."/>
            <person name="Nakamura K."/>
            <person name="Hayashi T."/>
            <person name="Katayama T."/>
            <person name="Uemura T."/>
            <person name="Hattori Y."/>
        </authorList>
    </citation>
    <scope>NUCLEOTIDE SEQUENCE [LARGE SCALE GENOMIC DNA]</scope>
    <source>
        <strain evidence="1 2">PK-24</strain>
    </source>
</reference>
<proteinExistence type="predicted"/>
<dbReference type="Proteomes" id="UP001378960">
    <property type="component" value="Unassembled WGS sequence"/>
</dbReference>
<gene>
    <name evidence="1" type="ORF">DAPK24_020420</name>
</gene>
<evidence type="ECO:0000313" key="2">
    <source>
        <dbReference type="Proteomes" id="UP001378960"/>
    </source>
</evidence>
<evidence type="ECO:0000313" key="1">
    <source>
        <dbReference type="EMBL" id="GMM45467.1"/>
    </source>
</evidence>
<accession>A0AAV5R2F3</accession>
<protein>
    <submittedName>
        <fullName evidence="1">Uncharacterized protein</fullName>
    </submittedName>
</protein>
<keyword evidence="2" id="KW-1185">Reference proteome</keyword>
<dbReference type="EMBL" id="BTGB01000002">
    <property type="protein sequence ID" value="GMM45467.1"/>
    <property type="molecule type" value="Genomic_DNA"/>
</dbReference>
<sequence>MSSIDNRILELGKNFNTSTLEENLNNALKLIDDSIELSINDGSLPINTLVQLLSFTYPLSFLIDHLVPSLFDNSLEDKRLVKLSNNYSLQGKIKPGSKLLTLGKLLLIRIPKLIDNYKPFINLRNFIIESLLINDKLSISLDWHIMNNINMENYYISKKLSIYNNNNNNGNIFINYISLMNQFTKNTDIDMKLLSYIESIIKNIKNDNLSITPLNNYNKQFRWILNEEQFKQQLSNNFLNQSLKIQLIILLNWLFNLKLEKFNKLSTIVSTEYNKFRKPDIKLISNNEVLNKINSLISQLLKYITPELLSLLSINEQSFTKMKLKSFNNTFPKSTRITKPTHKFPKRNIKPPLFLKSIPKSSSSINANTLLDNIKDDIYFKRGSYESDPTPSNHQLLLRSSWKGFRCLKSSSNGYLSVIRKGINEDAFT</sequence>
<comment type="caution">
    <text evidence="1">The sequence shown here is derived from an EMBL/GenBank/DDBJ whole genome shotgun (WGS) entry which is preliminary data.</text>
</comment>
<dbReference type="AlphaFoldDB" id="A0AAV5R2F3"/>
<name>A0AAV5R2F3_PICKL</name>